<dbReference type="InterPro" id="IPR052186">
    <property type="entry name" value="Hydantoin_racemase-like"/>
</dbReference>
<evidence type="ECO:0000313" key="3">
    <source>
        <dbReference type="Proteomes" id="UP001276840"/>
    </source>
</evidence>
<comment type="similarity">
    <text evidence="1">Belongs to the HyuE racemase family.</text>
</comment>
<dbReference type="PANTHER" id="PTHR28047">
    <property type="entry name" value="PROTEIN DCG1"/>
    <property type="match status" value="1"/>
</dbReference>
<dbReference type="EMBL" id="JAVIJF010000004">
    <property type="protein sequence ID" value="MDX8524199.1"/>
    <property type="molecule type" value="Genomic_DNA"/>
</dbReference>
<evidence type="ECO:0000256" key="1">
    <source>
        <dbReference type="ARBA" id="ARBA00038414"/>
    </source>
</evidence>
<dbReference type="PANTHER" id="PTHR28047:SF5">
    <property type="entry name" value="PROTEIN DCG1"/>
    <property type="match status" value="1"/>
</dbReference>
<protein>
    <submittedName>
        <fullName evidence="2">Aspartate/glutamate racemase family protein</fullName>
    </submittedName>
</protein>
<sequence>MRIVVINPNTTASMTAKIGEAAASVASGATEIIAVNPADGPPSIEGYFDEVFAIPGIIAEMGKAPAADAYVIACFDDTGLDAARCATEAPVIGIGEAAFHMASLVAGKFSVVTTLARSVPAIEHNLAKYGLASRCAKVRSSEVAVLDLEQPGSNARHRISEEIARAISEDKAEAIVLGCAGMADLAHSLSEEHGVPVLDGVVCAVTLAEGLFKVGLRTSKVGGYAAPRGKRFAGIFASLSPAEAEVVPSV</sequence>
<proteinExistence type="inferred from homology"/>
<dbReference type="RefSeq" id="WP_320231936.1">
    <property type="nucleotide sequence ID" value="NZ_JAVIJF010000004.1"/>
</dbReference>
<dbReference type="Pfam" id="PF01177">
    <property type="entry name" value="Asp_Glu_race"/>
    <property type="match status" value="1"/>
</dbReference>
<evidence type="ECO:0000313" key="2">
    <source>
        <dbReference type="EMBL" id="MDX8524199.1"/>
    </source>
</evidence>
<dbReference type="InterPro" id="IPR015942">
    <property type="entry name" value="Asp/Glu/hydantoin_racemase"/>
</dbReference>
<dbReference type="Gene3D" id="3.40.50.12500">
    <property type="match status" value="1"/>
</dbReference>
<accession>A0ABU4ZIM9</accession>
<dbReference type="Proteomes" id="UP001276840">
    <property type="component" value="Unassembled WGS sequence"/>
</dbReference>
<comment type="caution">
    <text evidence="2">The sequence shown here is derived from an EMBL/GenBank/DDBJ whole genome shotgun (WGS) entry which is preliminary data.</text>
</comment>
<organism evidence="2 3">
    <name type="scientific">Mesorhizobium montanum</name>
    <dbReference type="NCBI Taxonomy" id="3072323"/>
    <lineage>
        <taxon>Bacteria</taxon>
        <taxon>Pseudomonadati</taxon>
        <taxon>Pseudomonadota</taxon>
        <taxon>Alphaproteobacteria</taxon>
        <taxon>Hyphomicrobiales</taxon>
        <taxon>Phyllobacteriaceae</taxon>
        <taxon>Mesorhizobium</taxon>
    </lineage>
</organism>
<name>A0ABU4ZIM9_9HYPH</name>
<gene>
    <name evidence="2" type="ORF">RFM68_06760</name>
</gene>
<dbReference type="InterPro" id="IPR053714">
    <property type="entry name" value="Iso_Racemase_Enz_sf"/>
</dbReference>
<keyword evidence="3" id="KW-1185">Reference proteome</keyword>
<reference evidence="2 3" key="1">
    <citation type="submission" date="2023-08" db="EMBL/GenBank/DDBJ databases">
        <title>Implementing the SeqCode for naming new Mesorhizobium species isolated from Vachellia karroo root nodules.</title>
        <authorList>
            <person name="Van Lill M."/>
        </authorList>
    </citation>
    <scope>NUCLEOTIDE SEQUENCE [LARGE SCALE GENOMIC DNA]</scope>
    <source>
        <strain evidence="2 3">MSK 1335</strain>
    </source>
</reference>